<protein>
    <submittedName>
        <fullName evidence="1">Uncharacterized protein</fullName>
    </submittedName>
</protein>
<dbReference type="KEGG" id="sgf:HEP81_04577"/>
<reference evidence="1 2" key="1">
    <citation type="submission" date="2020-04" db="EMBL/GenBank/DDBJ databases">
        <title>Characterization and engineering of Streptomyces griseofuscus DSM40191 as a potential heterologous host for expression of BGCs.</title>
        <authorList>
            <person name="Gren T."/>
            <person name="Whitford C.M."/>
            <person name="Mohite O.S."/>
            <person name="Joergensen T.S."/>
            <person name="Nielsen J.B."/>
            <person name="Lee S.Y."/>
            <person name="Weber T."/>
        </authorList>
    </citation>
    <scope>NUCLEOTIDE SEQUENCE [LARGE SCALE GENOMIC DNA]</scope>
    <source>
        <strain evidence="1 2">DSM 40191</strain>
    </source>
</reference>
<sequence>MAGCESRAERWERAARLLKAEHNISNCEAARRLGLYKDFVRQVRADLGMPVYRQNTWTQAKFDATTMPVAGGHRLWLGRWEDGRKPMAGKVAARRLSYRLQHGREPVGRVEGTCTRGRCVAGEHLEDDVLRAAQPGRLTLHGMDLVAIRTALRDEPPYPSLGRHEQRMAFRLADPVLGVVREEIPVVELARRLGCVDKTVRRWRDEGVPV</sequence>
<evidence type="ECO:0000313" key="1">
    <source>
        <dbReference type="EMBL" id="QNT94850.1"/>
    </source>
</evidence>
<evidence type="ECO:0000313" key="2">
    <source>
        <dbReference type="Proteomes" id="UP000516422"/>
    </source>
</evidence>
<gene>
    <name evidence="1" type="ORF">HEP81_04577</name>
</gene>
<proteinExistence type="predicted"/>
<dbReference type="RefSeq" id="WP_037653696.1">
    <property type="nucleotide sequence ID" value="NZ_CP051006.1"/>
</dbReference>
<dbReference type="AlphaFoldDB" id="A0A7H1Q3H0"/>
<dbReference type="EMBL" id="CP051006">
    <property type="protein sequence ID" value="QNT94850.1"/>
    <property type="molecule type" value="Genomic_DNA"/>
</dbReference>
<accession>A0A7H1Q3H0</accession>
<name>A0A7H1Q3H0_9ACTN</name>
<dbReference type="Proteomes" id="UP000516422">
    <property type="component" value="Chromosome"/>
</dbReference>
<dbReference type="GeneID" id="91464129"/>
<organism evidence="1 2">
    <name type="scientific">Streptomyces griseofuscus</name>
    <dbReference type="NCBI Taxonomy" id="146922"/>
    <lineage>
        <taxon>Bacteria</taxon>
        <taxon>Bacillati</taxon>
        <taxon>Actinomycetota</taxon>
        <taxon>Actinomycetes</taxon>
        <taxon>Kitasatosporales</taxon>
        <taxon>Streptomycetaceae</taxon>
        <taxon>Streptomyces</taxon>
    </lineage>
</organism>